<accession>A0A2G5C066</accession>
<evidence type="ECO:0000256" key="2">
    <source>
        <dbReference type="ARBA" id="ARBA00005581"/>
    </source>
</evidence>
<dbReference type="InParanoid" id="A0A2G5C066"/>
<protein>
    <recommendedName>
        <fullName evidence="6">S-protein homolog</fullName>
    </recommendedName>
</protein>
<dbReference type="GO" id="GO:0060320">
    <property type="term" value="P:rejection of self pollen"/>
    <property type="evidence" value="ECO:0007669"/>
    <property type="project" value="UniProtKB-KW"/>
</dbReference>
<evidence type="ECO:0000313" key="7">
    <source>
        <dbReference type="EMBL" id="PIA24668.1"/>
    </source>
</evidence>
<dbReference type="AlphaFoldDB" id="A0A2G5C066"/>
<feature type="chain" id="PRO_5025092857" description="S-protein homolog" evidence="6">
    <location>
        <begin position="26"/>
        <end position="153"/>
    </location>
</feature>
<keyword evidence="5 6" id="KW-0732">Signal</keyword>
<dbReference type="InterPro" id="IPR010264">
    <property type="entry name" value="Self-incomp_S1"/>
</dbReference>
<dbReference type="GO" id="GO:0005576">
    <property type="term" value="C:extracellular region"/>
    <property type="evidence" value="ECO:0007669"/>
    <property type="project" value="UniProtKB-SubCell"/>
</dbReference>
<keyword evidence="3 6" id="KW-0713">Self-incompatibility</keyword>
<dbReference type="OrthoDB" id="1727555at2759"/>
<sequence length="153" mass="17999">MGISNHTFVLVLVLILCYGSSPISSKNVYIWNDLMPNVSLTVHCKSKNDDLGQHIIHYKKNWNWNFQLNLWFTTLFWCNAEWVNPATKKVVSASFVAYEREHMLKDWTSQCFECIWSMRKDGLYHSLPWGEKKGFRFAYAWGSGIQKELVDRL</sequence>
<comment type="similarity">
    <text evidence="2 6">Belongs to the plant self-incompatibility (S1) protein family.</text>
</comment>
<dbReference type="PANTHER" id="PTHR31232">
    <property type="match status" value="1"/>
</dbReference>
<keyword evidence="4 6" id="KW-0964">Secreted</keyword>
<name>A0A2G5C066_AQUCA</name>
<proteinExistence type="inferred from homology"/>
<feature type="signal peptide" evidence="6">
    <location>
        <begin position="1"/>
        <end position="25"/>
    </location>
</feature>
<dbReference type="EMBL" id="KZ305681">
    <property type="protein sequence ID" value="PIA24668.1"/>
    <property type="molecule type" value="Genomic_DNA"/>
</dbReference>
<organism evidence="7 8">
    <name type="scientific">Aquilegia coerulea</name>
    <name type="common">Rocky mountain columbine</name>
    <dbReference type="NCBI Taxonomy" id="218851"/>
    <lineage>
        <taxon>Eukaryota</taxon>
        <taxon>Viridiplantae</taxon>
        <taxon>Streptophyta</taxon>
        <taxon>Embryophyta</taxon>
        <taxon>Tracheophyta</taxon>
        <taxon>Spermatophyta</taxon>
        <taxon>Magnoliopsida</taxon>
        <taxon>Ranunculales</taxon>
        <taxon>Ranunculaceae</taxon>
        <taxon>Thalictroideae</taxon>
        <taxon>Aquilegia</taxon>
    </lineage>
</organism>
<dbReference type="Pfam" id="PF05938">
    <property type="entry name" value="Self-incomp_S1"/>
    <property type="match status" value="1"/>
</dbReference>
<evidence type="ECO:0000256" key="5">
    <source>
        <dbReference type="ARBA" id="ARBA00022729"/>
    </source>
</evidence>
<evidence type="ECO:0000256" key="3">
    <source>
        <dbReference type="ARBA" id="ARBA00022471"/>
    </source>
</evidence>
<dbReference type="STRING" id="218851.A0A2G5C066"/>
<evidence type="ECO:0000256" key="4">
    <source>
        <dbReference type="ARBA" id="ARBA00022525"/>
    </source>
</evidence>
<keyword evidence="8" id="KW-1185">Reference proteome</keyword>
<dbReference type="Proteomes" id="UP000230069">
    <property type="component" value="Unassembled WGS sequence"/>
</dbReference>
<comment type="subcellular location">
    <subcellularLocation>
        <location evidence="1 6">Secreted</location>
    </subcellularLocation>
</comment>
<dbReference type="PANTHER" id="PTHR31232:SF18">
    <property type="entry name" value="S-PROTEIN HOMOLOG"/>
    <property type="match status" value="1"/>
</dbReference>
<reference evidence="7 8" key="1">
    <citation type="submission" date="2017-09" db="EMBL/GenBank/DDBJ databases">
        <title>WGS assembly of Aquilegia coerulea Goldsmith.</title>
        <authorList>
            <person name="Hodges S."/>
            <person name="Kramer E."/>
            <person name="Nordborg M."/>
            <person name="Tomkins J."/>
            <person name="Borevitz J."/>
            <person name="Derieg N."/>
            <person name="Yan J."/>
            <person name="Mihaltcheva S."/>
            <person name="Hayes R.D."/>
            <person name="Rokhsar D."/>
        </authorList>
    </citation>
    <scope>NUCLEOTIDE SEQUENCE [LARGE SCALE GENOMIC DNA]</scope>
    <source>
        <strain evidence="8">cv. Goldsmith</strain>
    </source>
</reference>
<evidence type="ECO:0000256" key="6">
    <source>
        <dbReference type="RuleBase" id="RU367044"/>
    </source>
</evidence>
<evidence type="ECO:0000256" key="1">
    <source>
        <dbReference type="ARBA" id="ARBA00004613"/>
    </source>
</evidence>
<gene>
    <name evidence="7" type="ORF">AQUCO_138700001v1</name>
</gene>
<evidence type="ECO:0000313" key="8">
    <source>
        <dbReference type="Proteomes" id="UP000230069"/>
    </source>
</evidence>